<accession>A0A850RK01</accession>
<dbReference type="Pfam" id="PF11726">
    <property type="entry name" value="YagK_YfjJ_C"/>
    <property type="match status" value="1"/>
</dbReference>
<reference evidence="3 4" key="1">
    <citation type="submission" date="2020-06" db="EMBL/GenBank/DDBJ databases">
        <title>Whole-genome sequence of Allochromatium humboldtianum DSM 21881, type strain.</title>
        <authorList>
            <person name="Kyndt J.A."/>
            <person name="Meyer T.E."/>
        </authorList>
    </citation>
    <scope>NUCLEOTIDE SEQUENCE [LARGE SCALE GENOMIC DNA]</scope>
    <source>
        <strain evidence="3 4">DSM 21881</strain>
    </source>
</reference>
<name>A0A850RK01_9GAMM</name>
<feature type="domain" description="YagK/YfjJ C-terminal" evidence="2">
    <location>
        <begin position="184"/>
        <end position="346"/>
    </location>
</feature>
<evidence type="ECO:0000313" key="3">
    <source>
        <dbReference type="EMBL" id="NVZ11432.1"/>
    </source>
</evidence>
<comment type="caution">
    <text evidence="3">The sequence shown here is derived from an EMBL/GenBank/DDBJ whole genome shotgun (WGS) entry which is preliminary data.</text>
</comment>
<evidence type="ECO:0000256" key="1">
    <source>
        <dbReference type="SAM" id="MobiDB-lite"/>
    </source>
</evidence>
<protein>
    <submittedName>
        <fullName evidence="3">Inovirus-type Gp2 protein</fullName>
    </submittedName>
</protein>
<evidence type="ECO:0000259" key="2">
    <source>
        <dbReference type="Pfam" id="PF11726"/>
    </source>
</evidence>
<keyword evidence="4" id="KW-1185">Reference proteome</keyword>
<feature type="compositionally biased region" description="Basic and acidic residues" evidence="1">
    <location>
        <begin position="364"/>
        <end position="374"/>
    </location>
</feature>
<dbReference type="Proteomes" id="UP000592294">
    <property type="component" value="Unassembled WGS sequence"/>
</dbReference>
<organism evidence="3 4">
    <name type="scientific">Allochromatium humboldtianum</name>
    <dbReference type="NCBI Taxonomy" id="504901"/>
    <lineage>
        <taxon>Bacteria</taxon>
        <taxon>Pseudomonadati</taxon>
        <taxon>Pseudomonadota</taxon>
        <taxon>Gammaproteobacteria</taxon>
        <taxon>Chromatiales</taxon>
        <taxon>Chromatiaceae</taxon>
        <taxon>Allochromatium</taxon>
    </lineage>
</organism>
<gene>
    <name evidence="3" type="ORF">HW932_19455</name>
</gene>
<sequence>MMIDNAKMPDEIFYALEEGLLVNDPGNAQRIRTEDKDALEKVKCLNTLMIALSRNREVLFRVRQRRGQPRISMGRCALGEHLFRAIRVDALNICEHFPFHVFDPLVECFLQHRNADESLVSRVQMYHDHPDTVDVFRLAEDLNEFANGLRLFMAGSEMAKRIKIRRQASRRLYQGSLNYIDRLFERYARLLVVRVDLSFLTPSQCHDRDWIPVTFEDALAYRERFTRSLKREPLFEHLVGYVWKIEHGALKGFHTHWLFFFDGSKVREDITLGHLIGEHWKVIVGSHATYWNCNFYKTQYRHLGIGQIDHTDQTKRQALQRVVQYLCKVDDFISLKHTGWRQTFGRGEIKPLPPVKQGRPRQKSSMDHTTDRSG</sequence>
<proteinExistence type="predicted"/>
<evidence type="ECO:0000313" key="4">
    <source>
        <dbReference type="Proteomes" id="UP000592294"/>
    </source>
</evidence>
<feature type="region of interest" description="Disordered" evidence="1">
    <location>
        <begin position="345"/>
        <end position="374"/>
    </location>
</feature>
<dbReference type="RefSeq" id="WP_176978131.1">
    <property type="nucleotide sequence ID" value="NZ_JABZEO010000022.1"/>
</dbReference>
<dbReference type="InterPro" id="IPR057271">
    <property type="entry name" value="YagK_YfjJ_C"/>
</dbReference>
<dbReference type="AlphaFoldDB" id="A0A850RK01"/>
<dbReference type="EMBL" id="JABZEO010000022">
    <property type="protein sequence ID" value="NVZ11432.1"/>
    <property type="molecule type" value="Genomic_DNA"/>
</dbReference>